<dbReference type="EMBL" id="LAZR01042466">
    <property type="protein sequence ID" value="KKL09476.1"/>
    <property type="molecule type" value="Genomic_DNA"/>
</dbReference>
<organism evidence="1">
    <name type="scientific">marine sediment metagenome</name>
    <dbReference type="NCBI Taxonomy" id="412755"/>
    <lineage>
        <taxon>unclassified sequences</taxon>
        <taxon>metagenomes</taxon>
        <taxon>ecological metagenomes</taxon>
    </lineage>
</organism>
<proteinExistence type="predicted"/>
<accession>A0A0F9CUZ0</accession>
<sequence length="370" mass="43753">MPEIEAYISKRDRRTFLIAEKESIEDAATRQELDGERRAAKEIEVIREREREEGHRIREKANVLTASLEQGIKKLEPGIQDIDQKIEYLKHQEKIEGEKIQFDDESVKAYRDKKLVKLGILYEDEFTIIKLFAVENDRPKNRWTLIAVGNTLLRDLLDLTHDYGLPVHIDTYKAIQKALTHLPTLEEIQVYAEKRWKTLMHAEGVMYKGVKERYLYTINNYTLEDFKPLLEPRKVADQDAPLVFRITRYDSTQEYRLYQGFYYAEKEVEGDPFDYIEVDNMLYIRHCRPEQLRIMETGNTLFGNWWSISIRKDSRGHSVFTRENWEKEIAEATTRIDELNSERATPIAFNPPEVVWITPIPDEIFSTPKF</sequence>
<protein>
    <submittedName>
        <fullName evidence="1">Uncharacterized protein</fullName>
    </submittedName>
</protein>
<reference evidence="1" key="1">
    <citation type="journal article" date="2015" name="Nature">
        <title>Complex archaea that bridge the gap between prokaryotes and eukaryotes.</title>
        <authorList>
            <person name="Spang A."/>
            <person name="Saw J.H."/>
            <person name="Jorgensen S.L."/>
            <person name="Zaremba-Niedzwiedzka K."/>
            <person name="Martijn J."/>
            <person name="Lind A.E."/>
            <person name="van Eijk R."/>
            <person name="Schleper C."/>
            <person name="Guy L."/>
            <person name="Ettema T.J."/>
        </authorList>
    </citation>
    <scope>NUCLEOTIDE SEQUENCE</scope>
</reference>
<name>A0A0F9CUZ0_9ZZZZ</name>
<gene>
    <name evidence="1" type="ORF">LCGC14_2565490</name>
</gene>
<evidence type="ECO:0000313" key="1">
    <source>
        <dbReference type="EMBL" id="KKL09476.1"/>
    </source>
</evidence>
<dbReference type="AlphaFoldDB" id="A0A0F9CUZ0"/>
<comment type="caution">
    <text evidence="1">The sequence shown here is derived from an EMBL/GenBank/DDBJ whole genome shotgun (WGS) entry which is preliminary data.</text>
</comment>